<dbReference type="InterPro" id="IPR009241">
    <property type="entry name" value="HigB-like"/>
</dbReference>
<name>A0A9D9E1W1_9SPIO</name>
<reference evidence="1" key="1">
    <citation type="submission" date="2020-10" db="EMBL/GenBank/DDBJ databases">
        <authorList>
            <person name="Gilroy R."/>
        </authorList>
    </citation>
    <scope>NUCLEOTIDE SEQUENCE</scope>
    <source>
        <strain evidence="1">7293</strain>
    </source>
</reference>
<accession>A0A9D9E1W1</accession>
<sequence>MKELAASSGKDARINLKKIGSYITLLDKNGLSIGEPYIKHLKGEIWELRPLRNRILFAALVEGKFVLLHVFLKKTQKTPVAEIEKAERELEDFRRRFES</sequence>
<dbReference type="AlphaFoldDB" id="A0A9D9E1W1"/>
<evidence type="ECO:0000313" key="2">
    <source>
        <dbReference type="Proteomes" id="UP000823615"/>
    </source>
</evidence>
<dbReference type="Proteomes" id="UP000823615">
    <property type="component" value="Unassembled WGS sequence"/>
</dbReference>
<organism evidence="1 2">
    <name type="scientific">Candidatus Ornithospirochaeta stercoripullorum</name>
    <dbReference type="NCBI Taxonomy" id="2840899"/>
    <lineage>
        <taxon>Bacteria</taxon>
        <taxon>Pseudomonadati</taxon>
        <taxon>Spirochaetota</taxon>
        <taxon>Spirochaetia</taxon>
        <taxon>Spirochaetales</taxon>
        <taxon>Spirochaetaceae</taxon>
        <taxon>Spirochaetaceae incertae sedis</taxon>
        <taxon>Candidatus Ornithospirochaeta</taxon>
    </lineage>
</organism>
<comment type="caution">
    <text evidence="1">The sequence shown here is derived from an EMBL/GenBank/DDBJ whole genome shotgun (WGS) entry which is preliminary data.</text>
</comment>
<dbReference type="Pfam" id="PF05973">
    <property type="entry name" value="Gp49"/>
    <property type="match status" value="1"/>
</dbReference>
<gene>
    <name evidence="1" type="ORF">IAA97_00810</name>
</gene>
<protein>
    <submittedName>
        <fullName evidence="1">Type II toxin-antitoxin system RelE/ParE family toxin</fullName>
    </submittedName>
</protein>
<dbReference type="EMBL" id="JADIMT010000015">
    <property type="protein sequence ID" value="MBO8435509.1"/>
    <property type="molecule type" value="Genomic_DNA"/>
</dbReference>
<proteinExistence type="predicted"/>
<evidence type="ECO:0000313" key="1">
    <source>
        <dbReference type="EMBL" id="MBO8435509.1"/>
    </source>
</evidence>
<reference evidence="1" key="2">
    <citation type="journal article" date="2021" name="PeerJ">
        <title>Extensive microbial diversity within the chicken gut microbiome revealed by metagenomics and culture.</title>
        <authorList>
            <person name="Gilroy R."/>
            <person name="Ravi A."/>
            <person name="Getino M."/>
            <person name="Pursley I."/>
            <person name="Horton D.L."/>
            <person name="Alikhan N.F."/>
            <person name="Baker D."/>
            <person name="Gharbi K."/>
            <person name="Hall N."/>
            <person name="Watson M."/>
            <person name="Adriaenssens E.M."/>
            <person name="Foster-Nyarko E."/>
            <person name="Jarju S."/>
            <person name="Secka A."/>
            <person name="Antonio M."/>
            <person name="Oren A."/>
            <person name="Chaudhuri R.R."/>
            <person name="La Ragione R."/>
            <person name="Hildebrand F."/>
            <person name="Pallen M.J."/>
        </authorList>
    </citation>
    <scope>NUCLEOTIDE SEQUENCE</scope>
    <source>
        <strain evidence="1">7293</strain>
    </source>
</reference>